<dbReference type="InterPro" id="IPR036291">
    <property type="entry name" value="NAD(P)-bd_dom_sf"/>
</dbReference>
<dbReference type="Proteomes" id="UP000250675">
    <property type="component" value="Unassembled WGS sequence"/>
</dbReference>
<dbReference type="PANTHER" id="PTHR48106:SF13">
    <property type="entry name" value="QUINONE OXIDOREDUCTASE-RELATED"/>
    <property type="match status" value="1"/>
</dbReference>
<dbReference type="EC" id="1.6.5.5" evidence="3"/>
<dbReference type="SUPFAM" id="SSF51735">
    <property type="entry name" value="NAD(P)-binding Rossmann-fold domains"/>
    <property type="match status" value="1"/>
</dbReference>
<dbReference type="GO" id="GO:0005829">
    <property type="term" value="C:cytosol"/>
    <property type="evidence" value="ECO:0007669"/>
    <property type="project" value="TreeGrafter"/>
</dbReference>
<keyword evidence="1" id="KW-0521">NADP</keyword>
<organism evidence="3 4">
    <name type="scientific">Klebsiella pneumoniae</name>
    <dbReference type="NCBI Taxonomy" id="573"/>
    <lineage>
        <taxon>Bacteria</taxon>
        <taxon>Pseudomonadati</taxon>
        <taxon>Pseudomonadota</taxon>
        <taxon>Gammaproteobacteria</taxon>
        <taxon>Enterobacterales</taxon>
        <taxon>Enterobacteriaceae</taxon>
        <taxon>Klebsiella/Raoultella group</taxon>
        <taxon>Klebsiella</taxon>
        <taxon>Klebsiella pneumoniae complex</taxon>
    </lineage>
</organism>
<dbReference type="Gene3D" id="3.90.180.10">
    <property type="entry name" value="Medium-chain alcohol dehydrogenases, catalytic domain"/>
    <property type="match status" value="1"/>
</dbReference>
<reference evidence="3 4" key="1">
    <citation type="submission" date="2018-06" db="EMBL/GenBank/DDBJ databases">
        <authorList>
            <consortium name="Pathogen Informatics"/>
            <person name="Doyle S."/>
        </authorList>
    </citation>
    <scope>NUCLEOTIDE SEQUENCE [LARGE SCALE GENOMIC DNA]</scope>
    <source>
        <strain evidence="3 4">NCTC9645</strain>
    </source>
</reference>
<name>A0A2X3F861_KLEPN</name>
<keyword evidence="2 3" id="KW-0560">Oxidoreductase</keyword>
<gene>
    <name evidence="3" type="primary">qorA_3</name>
    <name evidence="3" type="ORF">NCTC9645_01842</name>
</gene>
<dbReference type="Pfam" id="PF13602">
    <property type="entry name" value="ADH_zinc_N_2"/>
    <property type="match status" value="1"/>
</dbReference>
<dbReference type="PANTHER" id="PTHR48106">
    <property type="entry name" value="QUINONE OXIDOREDUCTASE PIG3-RELATED"/>
    <property type="match status" value="1"/>
</dbReference>
<dbReference type="GO" id="GO:0070402">
    <property type="term" value="F:NADPH binding"/>
    <property type="evidence" value="ECO:0007669"/>
    <property type="project" value="TreeGrafter"/>
</dbReference>
<dbReference type="GO" id="GO:0003960">
    <property type="term" value="F:quinone reductase (NADPH) activity"/>
    <property type="evidence" value="ECO:0007669"/>
    <property type="project" value="UniProtKB-EC"/>
</dbReference>
<accession>A0A2X3F861</accession>
<evidence type="ECO:0000313" key="3">
    <source>
        <dbReference type="EMBL" id="SQC20859.1"/>
    </source>
</evidence>
<dbReference type="AlphaFoldDB" id="A0A2X3F861"/>
<dbReference type="EMBL" id="UASO01000004">
    <property type="protein sequence ID" value="SQC20859.1"/>
    <property type="molecule type" value="Genomic_DNA"/>
</dbReference>
<dbReference type="Gene3D" id="3.40.50.720">
    <property type="entry name" value="NAD(P)-binding Rossmann-like Domain"/>
    <property type="match status" value="1"/>
</dbReference>
<proteinExistence type="predicted"/>
<evidence type="ECO:0000313" key="4">
    <source>
        <dbReference type="Proteomes" id="UP000250675"/>
    </source>
</evidence>
<evidence type="ECO:0000256" key="1">
    <source>
        <dbReference type="ARBA" id="ARBA00022857"/>
    </source>
</evidence>
<dbReference type="GO" id="GO:0035925">
    <property type="term" value="F:mRNA 3'-UTR AU-rich region binding"/>
    <property type="evidence" value="ECO:0007669"/>
    <property type="project" value="TreeGrafter"/>
</dbReference>
<protein>
    <submittedName>
        <fullName evidence="3">Quinone oxidoreductase</fullName>
        <ecNumber evidence="3">1.6.5.5</ecNumber>
    </submittedName>
</protein>
<evidence type="ECO:0000256" key="2">
    <source>
        <dbReference type="ARBA" id="ARBA00023002"/>
    </source>
</evidence>
<sequence>MERLKALTDGKKVAVVYDSVGKDTWEASLDCLQRRGLMVSFSNSSGPVTGVNLGILNQKGSLYVTRPSLQGYITNREELEEACSELFSLIASGVIKVDVAESQIYPLSEARRAHEVLESRVTQGSSLLLP</sequence>